<dbReference type="CDD" id="cd16495">
    <property type="entry name" value="RING_CH-C4HC3_MARCH"/>
    <property type="match status" value="1"/>
</dbReference>
<dbReference type="PANTHER" id="PTHR23012">
    <property type="entry name" value="RING/FYVE/PHD ZINC FINGER DOMAIN-CONTAINING"/>
    <property type="match status" value="1"/>
</dbReference>
<dbReference type="SMART" id="SM00744">
    <property type="entry name" value="RINGv"/>
    <property type="match status" value="1"/>
</dbReference>
<dbReference type="PROSITE" id="PS50089">
    <property type="entry name" value="ZF_RING_2"/>
    <property type="match status" value="1"/>
</dbReference>
<keyword evidence="10" id="KW-1185">Reference proteome</keyword>
<dbReference type="InterPro" id="IPR011016">
    <property type="entry name" value="Znf_RING-CH"/>
</dbReference>
<evidence type="ECO:0000256" key="5">
    <source>
        <dbReference type="SAM" id="MobiDB-lite"/>
    </source>
</evidence>
<dbReference type="PANTHER" id="PTHR23012:SF217">
    <property type="entry name" value="AMINOACYLTRANSFERASE, E1 UBIQUITIN-ACTIVATING ENZYME-RELATED"/>
    <property type="match status" value="1"/>
</dbReference>
<name>A0A445LI47_GLYSO</name>
<dbReference type="GO" id="GO:0004842">
    <property type="term" value="F:ubiquitin-protein transferase activity"/>
    <property type="evidence" value="ECO:0007669"/>
    <property type="project" value="TreeGrafter"/>
</dbReference>
<dbReference type="AlphaFoldDB" id="A0A445LI47"/>
<dbReference type="GO" id="GO:0008270">
    <property type="term" value="F:zinc ion binding"/>
    <property type="evidence" value="ECO:0007669"/>
    <property type="project" value="UniProtKB-KW"/>
</dbReference>
<feature type="compositionally biased region" description="Acidic residues" evidence="5">
    <location>
        <begin position="242"/>
        <end position="261"/>
    </location>
</feature>
<dbReference type="PROSITE" id="PS51292">
    <property type="entry name" value="ZF_RING_CH"/>
    <property type="match status" value="1"/>
</dbReference>
<protein>
    <submittedName>
        <fullName evidence="9">Uncharacterized protein</fullName>
    </submittedName>
</protein>
<accession>A0A445LI47</accession>
<keyword evidence="6" id="KW-0812">Transmembrane</keyword>
<feature type="domain" description="RING-type" evidence="7">
    <location>
        <begin position="29"/>
        <end position="76"/>
    </location>
</feature>
<dbReference type="Pfam" id="PF12428">
    <property type="entry name" value="DUF3675"/>
    <property type="match status" value="1"/>
</dbReference>
<keyword evidence="6" id="KW-1133">Transmembrane helix</keyword>
<evidence type="ECO:0000256" key="2">
    <source>
        <dbReference type="ARBA" id="ARBA00022771"/>
    </source>
</evidence>
<dbReference type="InterPro" id="IPR022143">
    <property type="entry name" value="DUF3675"/>
</dbReference>
<dbReference type="GO" id="GO:0016567">
    <property type="term" value="P:protein ubiquitination"/>
    <property type="evidence" value="ECO:0007669"/>
    <property type="project" value="TreeGrafter"/>
</dbReference>
<evidence type="ECO:0000259" key="7">
    <source>
        <dbReference type="PROSITE" id="PS50089"/>
    </source>
</evidence>
<dbReference type="InterPro" id="IPR013083">
    <property type="entry name" value="Znf_RING/FYVE/PHD"/>
</dbReference>
<dbReference type="FunFam" id="3.30.40.10:FF:000318">
    <property type="entry name" value="E3 ubiquitin-protein ligase MARCH4"/>
    <property type="match status" value="1"/>
</dbReference>
<evidence type="ECO:0000256" key="6">
    <source>
        <dbReference type="SAM" id="Phobius"/>
    </source>
</evidence>
<evidence type="ECO:0000313" key="10">
    <source>
        <dbReference type="Proteomes" id="UP000289340"/>
    </source>
</evidence>
<sequence length="270" mass="30331">MELSVVARDMEEVVLLVDDLRSLSGISRCRICHEEEFESSKTLEAPCACSGTVKFAHRDCIQTWCDEKGNTTCEICLQQYEPGYTAAPKKSQITDAAMTIRDSLQISRNEQEPLNTRIVGIVEGNNYSECTYAADRTAACCRSLALAFTLILLVRHLFALLTDGMEDYPFTILTVFLLRASGIIIPMYIIIKAIGAIHDNIKRHHHEVLKFSMHYFFVLADSSIMGDMQPQLKNDCSSIYQDSDDDSSISDGDDEENETPNDEILRHSQS</sequence>
<evidence type="ECO:0000256" key="4">
    <source>
        <dbReference type="PROSITE-ProRule" id="PRU00175"/>
    </source>
</evidence>
<feature type="domain" description="RING-CH-type" evidence="8">
    <location>
        <begin position="21"/>
        <end position="83"/>
    </location>
</feature>
<dbReference type="SUPFAM" id="SSF57850">
    <property type="entry name" value="RING/U-box"/>
    <property type="match status" value="1"/>
</dbReference>
<dbReference type="InterPro" id="IPR001841">
    <property type="entry name" value="Znf_RING"/>
</dbReference>
<dbReference type="Gene3D" id="3.30.40.10">
    <property type="entry name" value="Zinc/RING finger domain, C3HC4 (zinc finger)"/>
    <property type="match status" value="1"/>
</dbReference>
<evidence type="ECO:0000256" key="1">
    <source>
        <dbReference type="ARBA" id="ARBA00022723"/>
    </source>
</evidence>
<reference evidence="9 10" key="1">
    <citation type="submission" date="2018-09" db="EMBL/GenBank/DDBJ databases">
        <title>A high-quality reference genome of wild soybean provides a powerful tool to mine soybean genomes.</title>
        <authorList>
            <person name="Xie M."/>
            <person name="Chung C.Y.L."/>
            <person name="Li M.-W."/>
            <person name="Wong F.-L."/>
            <person name="Chan T.-F."/>
            <person name="Lam H.-M."/>
        </authorList>
    </citation>
    <scope>NUCLEOTIDE SEQUENCE [LARGE SCALE GENOMIC DNA]</scope>
    <source>
        <strain evidence="10">cv. W05</strain>
        <tissue evidence="9">Hypocotyl of etiolated seedlings</tissue>
    </source>
</reference>
<keyword evidence="2 4" id="KW-0863">Zinc-finger</keyword>
<proteinExistence type="predicted"/>
<gene>
    <name evidence="9" type="ORF">D0Y65_002657</name>
</gene>
<dbReference type="InterPro" id="IPR033275">
    <property type="entry name" value="MARCH-like"/>
</dbReference>
<keyword evidence="1" id="KW-0479">Metal-binding</keyword>
<feature type="transmembrane region" description="Helical" evidence="6">
    <location>
        <begin position="144"/>
        <end position="162"/>
    </location>
</feature>
<dbReference type="EMBL" id="QZWG01000002">
    <property type="protein sequence ID" value="RZC22906.1"/>
    <property type="molecule type" value="Genomic_DNA"/>
</dbReference>
<keyword evidence="3" id="KW-0862">Zinc</keyword>
<evidence type="ECO:0000259" key="8">
    <source>
        <dbReference type="PROSITE" id="PS51292"/>
    </source>
</evidence>
<comment type="caution">
    <text evidence="9">The sequence shown here is derived from an EMBL/GenBank/DDBJ whole genome shotgun (WGS) entry which is preliminary data.</text>
</comment>
<organism evidence="9 10">
    <name type="scientific">Glycine soja</name>
    <name type="common">Wild soybean</name>
    <dbReference type="NCBI Taxonomy" id="3848"/>
    <lineage>
        <taxon>Eukaryota</taxon>
        <taxon>Viridiplantae</taxon>
        <taxon>Streptophyta</taxon>
        <taxon>Embryophyta</taxon>
        <taxon>Tracheophyta</taxon>
        <taxon>Spermatophyta</taxon>
        <taxon>Magnoliopsida</taxon>
        <taxon>eudicotyledons</taxon>
        <taxon>Gunneridae</taxon>
        <taxon>Pentapetalae</taxon>
        <taxon>rosids</taxon>
        <taxon>fabids</taxon>
        <taxon>Fabales</taxon>
        <taxon>Fabaceae</taxon>
        <taxon>Papilionoideae</taxon>
        <taxon>50 kb inversion clade</taxon>
        <taxon>NPAAA clade</taxon>
        <taxon>indigoferoid/millettioid clade</taxon>
        <taxon>Phaseoleae</taxon>
        <taxon>Glycine</taxon>
        <taxon>Glycine subgen. Soja</taxon>
    </lineage>
</organism>
<keyword evidence="6" id="KW-0472">Membrane</keyword>
<dbReference type="Proteomes" id="UP000289340">
    <property type="component" value="Chromosome 2"/>
</dbReference>
<dbReference type="Pfam" id="PF12906">
    <property type="entry name" value="RINGv"/>
    <property type="match status" value="1"/>
</dbReference>
<feature type="transmembrane region" description="Helical" evidence="6">
    <location>
        <begin position="168"/>
        <end position="191"/>
    </location>
</feature>
<dbReference type="GO" id="GO:0016020">
    <property type="term" value="C:membrane"/>
    <property type="evidence" value="ECO:0007669"/>
    <property type="project" value="TreeGrafter"/>
</dbReference>
<evidence type="ECO:0000313" key="9">
    <source>
        <dbReference type="EMBL" id="RZC22906.1"/>
    </source>
</evidence>
<evidence type="ECO:0000256" key="3">
    <source>
        <dbReference type="ARBA" id="ARBA00022833"/>
    </source>
</evidence>
<feature type="region of interest" description="Disordered" evidence="5">
    <location>
        <begin position="237"/>
        <end position="270"/>
    </location>
</feature>